<dbReference type="EMBL" id="CP001941">
    <property type="protein sequence ID" value="ADD08088.1"/>
    <property type="molecule type" value="Genomic_DNA"/>
</dbReference>
<evidence type="ECO:0000313" key="1">
    <source>
        <dbReference type="EMBL" id="ADD08088.1"/>
    </source>
</evidence>
<dbReference type="Proteomes" id="UP000001400">
    <property type="component" value="Chromosome"/>
</dbReference>
<accession>B5IDL4</accession>
<dbReference type="STRING" id="439481.Aboo_0277"/>
<evidence type="ECO:0000313" key="2">
    <source>
        <dbReference type="Proteomes" id="UP000001400"/>
    </source>
</evidence>
<dbReference type="Gene3D" id="3.40.50.2000">
    <property type="entry name" value="Glycogen Phosphorylase B"/>
    <property type="match status" value="2"/>
</dbReference>
<organism evidence="1 2">
    <name type="scientific">Aciduliprofundum boonei (strain DSM 19572 / T469)</name>
    <dbReference type="NCBI Taxonomy" id="439481"/>
    <lineage>
        <taxon>Archaea</taxon>
        <taxon>Methanobacteriati</taxon>
        <taxon>Thermoplasmatota</taxon>
        <taxon>DHVE2 group</taxon>
        <taxon>Candidatus Aciduliprofundum</taxon>
    </lineage>
</organism>
<dbReference type="eggNOG" id="arCOG01403">
    <property type="taxonomic scope" value="Archaea"/>
</dbReference>
<keyword evidence="2" id="KW-1185">Reference proteome</keyword>
<protein>
    <submittedName>
        <fullName evidence="1">Glycosyl transferase group 1</fullName>
    </submittedName>
</protein>
<dbReference type="CAZy" id="GT4">
    <property type="family name" value="Glycosyltransferase Family 4"/>
</dbReference>
<dbReference type="CDD" id="cd03801">
    <property type="entry name" value="GT4_PimA-like"/>
    <property type="match status" value="1"/>
</dbReference>
<dbReference type="GeneID" id="8827219"/>
<dbReference type="HOGENOM" id="CLU_066000_0_0_2"/>
<dbReference type="GO" id="GO:0016740">
    <property type="term" value="F:transferase activity"/>
    <property type="evidence" value="ECO:0007669"/>
    <property type="project" value="UniProtKB-KW"/>
</dbReference>
<sequence>MNILFIGNPSSTFIKRDLEMLARHYNVLNLVPPESKKGWPEYISKVKKYIQSASVSIGWFAGWHTFPMVHYAKKYGKSSIIIVGGYDAVSFPEIGYGAFSNKKESIPAKYVLKNADIILPVSQYLQREIIKNAKIKGESIFPVPTGYDSNFWKPNGKKENIVLSVAGAKNIRRVKLKGLDTFVRAAKYVPNARFLVIGVEGEARNYLEKIAAKNVELIGYVQNDKLLPYYQKAKVYAQLSLSEGLPNTLCEAMLAGDIPVGTNRGGIPEAMGDIGFYAPYGDIKATARAIKRALAAPDELGLKARERILKMFPKKRREETLIRIIRIAPLLKYSQIFRKAAQTPGNVNININPGLPSSIEITIEMKKRHLISQ</sequence>
<dbReference type="Pfam" id="PF13692">
    <property type="entry name" value="Glyco_trans_1_4"/>
    <property type="match status" value="1"/>
</dbReference>
<dbReference type="KEGG" id="abi:Aboo_0277"/>
<dbReference type="AlphaFoldDB" id="B5IDL4"/>
<proteinExistence type="predicted"/>
<dbReference type="PANTHER" id="PTHR12526:SF630">
    <property type="entry name" value="GLYCOSYLTRANSFERASE"/>
    <property type="match status" value="1"/>
</dbReference>
<dbReference type="OrthoDB" id="132546at2157"/>
<dbReference type="SUPFAM" id="SSF53756">
    <property type="entry name" value="UDP-Glycosyltransferase/glycogen phosphorylase"/>
    <property type="match status" value="1"/>
</dbReference>
<keyword evidence="1" id="KW-0808">Transferase</keyword>
<reference evidence="1" key="1">
    <citation type="submission" date="2010-02" db="EMBL/GenBank/DDBJ databases">
        <title>Complete sequence of Aciduliprofundum boonei T469.</title>
        <authorList>
            <consortium name="US DOE Joint Genome Institute"/>
            <person name="Lucas S."/>
            <person name="Copeland A."/>
            <person name="Lapidus A."/>
            <person name="Cheng J.-F."/>
            <person name="Bruce D."/>
            <person name="Goodwin L."/>
            <person name="Pitluck S."/>
            <person name="Saunders E."/>
            <person name="Detter J.C."/>
            <person name="Han C."/>
            <person name="Tapia R."/>
            <person name="Land M."/>
            <person name="Hauser L."/>
            <person name="Kyrpides N."/>
            <person name="Mikhailova N."/>
            <person name="Flores G."/>
            <person name="Reysenbach A.-L."/>
            <person name="Woyke T."/>
        </authorList>
    </citation>
    <scope>NUCLEOTIDE SEQUENCE</scope>
    <source>
        <strain evidence="1">T469</strain>
    </source>
</reference>
<name>B5IDL4_ACIB4</name>
<gene>
    <name evidence="1" type="ordered locus">Aboo_0277</name>
</gene>
<dbReference type="PANTHER" id="PTHR12526">
    <property type="entry name" value="GLYCOSYLTRANSFERASE"/>
    <property type="match status" value="1"/>
</dbReference>
<dbReference type="RefSeq" id="WP_008084498.1">
    <property type="nucleotide sequence ID" value="NC_013926.1"/>
</dbReference>